<dbReference type="EMBL" id="AYRZ02000006">
    <property type="protein sequence ID" value="PHT77875.1"/>
    <property type="molecule type" value="Genomic_DNA"/>
</dbReference>
<dbReference type="KEGG" id="cann:107875157"/>
<dbReference type="AlphaFoldDB" id="A0A1U8H192"/>
<dbReference type="Gramene" id="PHT77875">
    <property type="protein sequence ID" value="PHT77875"/>
    <property type="gene ID" value="T459_15927"/>
</dbReference>
<gene>
    <name evidence="1" type="ORF">T459_15927</name>
</gene>
<evidence type="ECO:0000313" key="1">
    <source>
        <dbReference type="EMBL" id="PHT77875.1"/>
    </source>
</evidence>
<sequence length="253" mass="28980">MEKQGEIEKGKANNFEVSFSALRKDVDNVLDFMERLKNEEDQNVVNVYLIERLRLELAFICIYVQLSYSDLDTMTASSQGVKDMLRSILNAVGNNVRCKYNMDHVLPSLTDNIDDCVSSCHHYTSSATMTEEQLNFLLLNLHHISKYYGEQIFRLEILQNVCGNVGDFHGLIVNGCVEHKIVEYVLPQLQYMADRVGRFIMYSFHSNLAHLLLKVIPIELEVIHICFTNLRASTSAEVGRFIKNLLEISPDIL</sequence>
<dbReference type="OrthoDB" id="1310753at2759"/>
<accession>A0A1U8H192</accession>
<organism evidence="1 2">
    <name type="scientific">Capsicum annuum</name>
    <name type="common">Capsicum pepper</name>
    <dbReference type="NCBI Taxonomy" id="4072"/>
    <lineage>
        <taxon>Eukaryota</taxon>
        <taxon>Viridiplantae</taxon>
        <taxon>Streptophyta</taxon>
        <taxon>Embryophyta</taxon>
        <taxon>Tracheophyta</taxon>
        <taxon>Spermatophyta</taxon>
        <taxon>Magnoliopsida</taxon>
        <taxon>eudicotyledons</taxon>
        <taxon>Gunneridae</taxon>
        <taxon>Pentapetalae</taxon>
        <taxon>asterids</taxon>
        <taxon>lamiids</taxon>
        <taxon>Solanales</taxon>
        <taxon>Solanaceae</taxon>
        <taxon>Solanoideae</taxon>
        <taxon>Capsiceae</taxon>
        <taxon>Capsicum</taxon>
    </lineage>
</organism>
<proteinExistence type="predicted"/>
<protein>
    <submittedName>
        <fullName evidence="1">Uncharacterized protein</fullName>
    </submittedName>
</protein>
<reference evidence="1 2" key="2">
    <citation type="journal article" date="2017" name="Genome Biol.">
        <title>New reference genome sequences of hot pepper reveal the massive evolution of plant disease-resistance genes by retroduplication.</title>
        <authorList>
            <person name="Kim S."/>
            <person name="Park J."/>
            <person name="Yeom S.I."/>
            <person name="Kim Y.M."/>
            <person name="Seo E."/>
            <person name="Kim K.T."/>
            <person name="Kim M.S."/>
            <person name="Lee J.M."/>
            <person name="Cheong K."/>
            <person name="Shin H.S."/>
            <person name="Kim S.B."/>
            <person name="Han K."/>
            <person name="Lee J."/>
            <person name="Park M."/>
            <person name="Lee H.A."/>
            <person name="Lee H.Y."/>
            <person name="Lee Y."/>
            <person name="Oh S."/>
            <person name="Lee J.H."/>
            <person name="Choi E."/>
            <person name="Choi E."/>
            <person name="Lee S.E."/>
            <person name="Jeon J."/>
            <person name="Kim H."/>
            <person name="Choi G."/>
            <person name="Song H."/>
            <person name="Lee J."/>
            <person name="Lee S.C."/>
            <person name="Kwon J.K."/>
            <person name="Lee H.Y."/>
            <person name="Koo N."/>
            <person name="Hong Y."/>
            <person name="Kim R.W."/>
            <person name="Kang W.H."/>
            <person name="Huh J.H."/>
            <person name="Kang B.C."/>
            <person name="Yang T.J."/>
            <person name="Lee Y.H."/>
            <person name="Bennetzen J.L."/>
            <person name="Choi D."/>
        </authorList>
    </citation>
    <scope>NUCLEOTIDE SEQUENCE [LARGE SCALE GENOMIC DNA]</scope>
    <source>
        <strain evidence="2">cv. CM334</strain>
    </source>
</reference>
<comment type="caution">
    <text evidence="1">The sequence shown here is derived from an EMBL/GenBank/DDBJ whole genome shotgun (WGS) entry which is preliminary data.</text>
</comment>
<dbReference type="Proteomes" id="UP000222542">
    <property type="component" value="Unassembled WGS sequence"/>
</dbReference>
<keyword evidence="2" id="KW-1185">Reference proteome</keyword>
<reference evidence="1 2" key="1">
    <citation type="journal article" date="2014" name="Nat. Genet.">
        <title>Genome sequence of the hot pepper provides insights into the evolution of pungency in Capsicum species.</title>
        <authorList>
            <person name="Kim S."/>
            <person name="Park M."/>
            <person name="Yeom S.I."/>
            <person name="Kim Y.M."/>
            <person name="Lee J.M."/>
            <person name="Lee H.A."/>
            <person name="Seo E."/>
            <person name="Choi J."/>
            <person name="Cheong K."/>
            <person name="Kim K.T."/>
            <person name="Jung K."/>
            <person name="Lee G.W."/>
            <person name="Oh S.K."/>
            <person name="Bae C."/>
            <person name="Kim S.B."/>
            <person name="Lee H.Y."/>
            <person name="Kim S.Y."/>
            <person name="Kim M.S."/>
            <person name="Kang B.C."/>
            <person name="Jo Y.D."/>
            <person name="Yang H.B."/>
            <person name="Jeong H.J."/>
            <person name="Kang W.H."/>
            <person name="Kwon J.K."/>
            <person name="Shin C."/>
            <person name="Lim J.Y."/>
            <person name="Park J.H."/>
            <person name="Huh J.H."/>
            <person name="Kim J.S."/>
            <person name="Kim B.D."/>
            <person name="Cohen O."/>
            <person name="Paran I."/>
            <person name="Suh M.C."/>
            <person name="Lee S.B."/>
            <person name="Kim Y.K."/>
            <person name="Shin Y."/>
            <person name="Noh S.J."/>
            <person name="Park J."/>
            <person name="Seo Y.S."/>
            <person name="Kwon S.Y."/>
            <person name="Kim H.A."/>
            <person name="Park J.M."/>
            <person name="Kim H.J."/>
            <person name="Choi S.B."/>
            <person name="Bosland P.W."/>
            <person name="Reeves G."/>
            <person name="Jo S.H."/>
            <person name="Lee B.W."/>
            <person name="Cho H.T."/>
            <person name="Choi H.S."/>
            <person name="Lee M.S."/>
            <person name="Yu Y."/>
            <person name="Do Choi Y."/>
            <person name="Park B.S."/>
            <person name="van Deynze A."/>
            <person name="Ashrafi H."/>
            <person name="Hill T."/>
            <person name="Kim W.T."/>
            <person name="Pai H.S."/>
            <person name="Ahn H.K."/>
            <person name="Yeam I."/>
            <person name="Giovannoni J.J."/>
            <person name="Rose J.K."/>
            <person name="Sorensen I."/>
            <person name="Lee S.J."/>
            <person name="Kim R.W."/>
            <person name="Choi I.Y."/>
            <person name="Choi B.S."/>
            <person name="Lim J.S."/>
            <person name="Lee Y.H."/>
            <person name="Choi D."/>
        </authorList>
    </citation>
    <scope>NUCLEOTIDE SEQUENCE [LARGE SCALE GENOMIC DNA]</scope>
    <source>
        <strain evidence="2">cv. CM334</strain>
    </source>
</reference>
<dbReference type="SMR" id="A0A1U8H192"/>
<evidence type="ECO:0000313" key="2">
    <source>
        <dbReference type="Proteomes" id="UP000222542"/>
    </source>
</evidence>
<name>A0A1U8H192_CAPAN</name>